<protein>
    <recommendedName>
        <fullName evidence="4">Large ribosomal subunit protein eL22</fullName>
    </recommendedName>
    <alternativeName>
        <fullName evidence="5">60S ribosomal protein L22</fullName>
    </alternativeName>
</protein>
<dbReference type="OrthoDB" id="10259820at2759"/>
<dbReference type="GO" id="GO:1990904">
    <property type="term" value="C:ribonucleoprotein complex"/>
    <property type="evidence" value="ECO:0007669"/>
    <property type="project" value="UniProtKB-KW"/>
</dbReference>
<evidence type="ECO:0000313" key="6">
    <source>
        <dbReference type="EMBL" id="EME31162.1"/>
    </source>
</evidence>
<evidence type="ECO:0000256" key="3">
    <source>
        <dbReference type="ARBA" id="ARBA00023274"/>
    </source>
</evidence>
<dbReference type="STRING" id="130081.M2XLU5"/>
<organism evidence="6 7">
    <name type="scientific">Galdieria sulphuraria</name>
    <name type="common">Red alga</name>
    <dbReference type="NCBI Taxonomy" id="130081"/>
    <lineage>
        <taxon>Eukaryota</taxon>
        <taxon>Rhodophyta</taxon>
        <taxon>Bangiophyceae</taxon>
        <taxon>Galdieriales</taxon>
        <taxon>Galdieriaceae</taxon>
        <taxon>Galdieria</taxon>
    </lineage>
</organism>
<name>M2XLU5_GALSU</name>
<dbReference type="GO" id="GO:0005840">
    <property type="term" value="C:ribosome"/>
    <property type="evidence" value="ECO:0007669"/>
    <property type="project" value="UniProtKB-KW"/>
</dbReference>
<dbReference type="Gramene" id="EME31162">
    <property type="protein sequence ID" value="EME31162"/>
    <property type="gene ID" value="Gasu_16560"/>
</dbReference>
<dbReference type="InterPro" id="IPR002671">
    <property type="entry name" value="Ribosomal_eL22"/>
</dbReference>
<keyword evidence="7" id="KW-1185">Reference proteome</keyword>
<dbReference type="AlphaFoldDB" id="M2XLU5"/>
<dbReference type="GO" id="GO:0005737">
    <property type="term" value="C:cytoplasm"/>
    <property type="evidence" value="ECO:0007669"/>
    <property type="project" value="UniProtKB-ARBA"/>
</dbReference>
<dbReference type="GO" id="GO:0003723">
    <property type="term" value="F:RNA binding"/>
    <property type="evidence" value="ECO:0007669"/>
    <property type="project" value="TreeGrafter"/>
</dbReference>
<proteinExistence type="inferred from homology"/>
<evidence type="ECO:0000313" key="7">
    <source>
        <dbReference type="Proteomes" id="UP000030680"/>
    </source>
</evidence>
<dbReference type="Proteomes" id="UP000030680">
    <property type="component" value="Unassembled WGS sequence"/>
</dbReference>
<dbReference type="Gene3D" id="3.30.1360.210">
    <property type="match status" value="1"/>
</dbReference>
<gene>
    <name evidence="6" type="ORF">Gasu_16560</name>
</gene>
<dbReference type="RefSeq" id="XP_005707682.1">
    <property type="nucleotide sequence ID" value="XM_005707625.1"/>
</dbReference>
<dbReference type="GeneID" id="17089833"/>
<dbReference type="PANTHER" id="PTHR10064:SF0">
    <property type="entry name" value="FI24544P1-RELATED"/>
    <property type="match status" value="1"/>
</dbReference>
<dbReference type="Pfam" id="PF01776">
    <property type="entry name" value="Ribosomal_L22e"/>
    <property type="match status" value="1"/>
</dbReference>
<dbReference type="GO" id="GO:0003735">
    <property type="term" value="F:structural constituent of ribosome"/>
    <property type="evidence" value="ECO:0007669"/>
    <property type="project" value="InterPro"/>
</dbReference>
<dbReference type="GO" id="GO:0002181">
    <property type="term" value="P:cytoplasmic translation"/>
    <property type="evidence" value="ECO:0007669"/>
    <property type="project" value="TreeGrafter"/>
</dbReference>
<keyword evidence="3" id="KW-0687">Ribonucleoprotein</keyword>
<dbReference type="EMBL" id="KB454494">
    <property type="protein sequence ID" value="EME31162.1"/>
    <property type="molecule type" value="Genomic_DNA"/>
</dbReference>
<evidence type="ECO:0000256" key="2">
    <source>
        <dbReference type="ARBA" id="ARBA00022980"/>
    </source>
</evidence>
<dbReference type="OMA" id="YQLRFYN"/>
<evidence type="ECO:0000256" key="5">
    <source>
        <dbReference type="ARBA" id="ARBA00041214"/>
    </source>
</evidence>
<dbReference type="KEGG" id="gsl:Gasu_16560"/>
<sequence length="143" mass="16884">MAVKSKRVSEYYTSHEVVDVRKERKVKRGKKISRNFTIDCSNPVEDGIFDVSSFEKFLQDRIKVDGKPGNLKDVIKVTRVESKLQVTAEIRLSKRYLKYLTKKYLKKQQLRDWLHVVACSKNAYELRYFNISEEGEQEESDEE</sequence>
<keyword evidence="2 6" id="KW-0689">Ribosomal protein</keyword>
<dbReference type="PANTHER" id="PTHR10064">
    <property type="entry name" value="60S RIBOSOMAL PROTEIN L22"/>
    <property type="match status" value="1"/>
</dbReference>
<reference evidence="7" key="1">
    <citation type="journal article" date="2013" name="Science">
        <title>Gene transfer from bacteria and archaea facilitated evolution of an extremophilic eukaryote.</title>
        <authorList>
            <person name="Schonknecht G."/>
            <person name="Chen W.H."/>
            <person name="Ternes C.M."/>
            <person name="Barbier G.G."/>
            <person name="Shrestha R.P."/>
            <person name="Stanke M."/>
            <person name="Brautigam A."/>
            <person name="Baker B.J."/>
            <person name="Banfield J.F."/>
            <person name="Garavito R.M."/>
            <person name="Carr K."/>
            <person name="Wilkerson C."/>
            <person name="Rensing S.A."/>
            <person name="Gagneul D."/>
            <person name="Dickenson N.E."/>
            <person name="Oesterhelt C."/>
            <person name="Lercher M.J."/>
            <person name="Weber A.P."/>
        </authorList>
    </citation>
    <scope>NUCLEOTIDE SEQUENCE [LARGE SCALE GENOMIC DNA]</scope>
    <source>
        <strain evidence="7">074W</strain>
    </source>
</reference>
<dbReference type="FunFam" id="3.30.1360.210:FF:000001">
    <property type="entry name" value="60S ribosomal protein L22 1"/>
    <property type="match status" value="1"/>
</dbReference>
<dbReference type="InterPro" id="IPR038526">
    <property type="entry name" value="Ribosomal_eL22_sf"/>
</dbReference>
<evidence type="ECO:0000256" key="1">
    <source>
        <dbReference type="ARBA" id="ARBA00007817"/>
    </source>
</evidence>
<accession>M2XLU5</accession>
<evidence type="ECO:0000256" key="4">
    <source>
        <dbReference type="ARBA" id="ARBA00040613"/>
    </source>
</evidence>
<comment type="similarity">
    <text evidence="1">Belongs to the eukaryotic ribosomal protein eL22 family.</text>
</comment>
<dbReference type="eggNOG" id="KOG3434">
    <property type="taxonomic scope" value="Eukaryota"/>
</dbReference>